<dbReference type="InterPro" id="IPR011991">
    <property type="entry name" value="ArsR-like_HTH"/>
</dbReference>
<dbReference type="InterPro" id="IPR036388">
    <property type="entry name" value="WH-like_DNA-bd_sf"/>
</dbReference>
<dbReference type="RefSeq" id="WP_125698405.1">
    <property type="nucleotide sequence ID" value="NZ_JBHTOG010000056.1"/>
</dbReference>
<dbReference type="InterPro" id="IPR036390">
    <property type="entry name" value="WH_DNA-bd_sf"/>
</dbReference>
<dbReference type="SMART" id="SM00347">
    <property type="entry name" value="HTH_MARR"/>
    <property type="match status" value="1"/>
</dbReference>
<evidence type="ECO:0000259" key="2">
    <source>
        <dbReference type="PROSITE" id="PS50995"/>
    </source>
</evidence>
<gene>
    <name evidence="3" type="ORF">ACFQ47_10570</name>
</gene>
<dbReference type="InterPro" id="IPR039422">
    <property type="entry name" value="MarR/SlyA-like"/>
</dbReference>
<reference evidence="4" key="1">
    <citation type="journal article" date="2019" name="Int. J. Syst. Evol. Microbiol.">
        <title>The Global Catalogue of Microorganisms (GCM) 10K type strain sequencing project: providing services to taxonomists for standard genome sequencing and annotation.</title>
        <authorList>
            <consortium name="The Broad Institute Genomics Platform"/>
            <consortium name="The Broad Institute Genome Sequencing Center for Infectious Disease"/>
            <person name="Wu L."/>
            <person name="Ma J."/>
        </authorList>
    </citation>
    <scope>NUCLEOTIDE SEQUENCE [LARGE SCALE GENOMIC DNA]</scope>
    <source>
        <strain evidence="4">CCM 8947</strain>
    </source>
</reference>
<dbReference type="PROSITE" id="PS50995">
    <property type="entry name" value="HTH_MARR_2"/>
    <property type="match status" value="1"/>
</dbReference>
<evidence type="ECO:0000313" key="3">
    <source>
        <dbReference type="EMBL" id="MFD1433108.1"/>
    </source>
</evidence>
<dbReference type="PANTHER" id="PTHR33164">
    <property type="entry name" value="TRANSCRIPTIONAL REGULATOR, MARR FAMILY"/>
    <property type="match status" value="1"/>
</dbReference>
<keyword evidence="1" id="KW-0238">DNA-binding</keyword>
<evidence type="ECO:0000313" key="4">
    <source>
        <dbReference type="Proteomes" id="UP001597192"/>
    </source>
</evidence>
<keyword evidence="4" id="KW-1185">Reference proteome</keyword>
<dbReference type="SUPFAM" id="SSF46785">
    <property type="entry name" value="Winged helix' DNA-binding domain"/>
    <property type="match status" value="1"/>
</dbReference>
<dbReference type="EMBL" id="JBHTOG010000056">
    <property type="protein sequence ID" value="MFD1433108.1"/>
    <property type="molecule type" value="Genomic_DNA"/>
</dbReference>
<name>A0ABW4CS04_9LACO</name>
<comment type="caution">
    <text evidence="3">The sequence shown here is derived from an EMBL/GenBank/DDBJ whole genome shotgun (WGS) entry which is preliminary data.</text>
</comment>
<dbReference type="PANTHER" id="PTHR33164:SF43">
    <property type="entry name" value="HTH-TYPE TRANSCRIPTIONAL REPRESSOR YETL"/>
    <property type="match status" value="1"/>
</dbReference>
<dbReference type="InterPro" id="IPR000835">
    <property type="entry name" value="HTH_MarR-typ"/>
</dbReference>
<accession>A0ABW4CS04</accession>
<dbReference type="Proteomes" id="UP001597192">
    <property type="component" value="Unassembled WGS sequence"/>
</dbReference>
<protein>
    <submittedName>
        <fullName evidence="3">MarR family winged helix-turn-helix transcriptional regulator</fullName>
    </submittedName>
</protein>
<dbReference type="CDD" id="cd00090">
    <property type="entry name" value="HTH_ARSR"/>
    <property type="match status" value="1"/>
</dbReference>
<dbReference type="PRINTS" id="PR00598">
    <property type="entry name" value="HTHMARR"/>
</dbReference>
<evidence type="ECO:0000256" key="1">
    <source>
        <dbReference type="ARBA" id="ARBA00023125"/>
    </source>
</evidence>
<dbReference type="Pfam" id="PF12802">
    <property type="entry name" value="MarR_2"/>
    <property type="match status" value="1"/>
</dbReference>
<dbReference type="Gene3D" id="1.10.10.10">
    <property type="entry name" value="Winged helix-like DNA-binding domain superfamily/Winged helix DNA-binding domain"/>
    <property type="match status" value="1"/>
</dbReference>
<organism evidence="3 4">
    <name type="scientific">Lacticaseibacillus yichunensis</name>
    <dbReference type="NCBI Taxonomy" id="2486015"/>
    <lineage>
        <taxon>Bacteria</taxon>
        <taxon>Bacillati</taxon>
        <taxon>Bacillota</taxon>
        <taxon>Bacilli</taxon>
        <taxon>Lactobacillales</taxon>
        <taxon>Lactobacillaceae</taxon>
        <taxon>Lacticaseibacillus</taxon>
    </lineage>
</organism>
<feature type="domain" description="HTH marR-type" evidence="2">
    <location>
        <begin position="29"/>
        <end position="162"/>
    </location>
</feature>
<proteinExistence type="predicted"/>
<sequence>MPDSNFRDRPDAERLRVIRSQYADANIKTVQTFLDLQFVYRDVQAKYEQVLSDYDLSESRFILLMFLAHAPQGLPVSALAEKLGVTKATTSKLLDRMTTGGFVEKIADSQDKRAVVIRLTPSGRACLSRFLPVNFQTINSLLGRLSADEQGQLDLLLTKMIASPVDEKV</sequence>